<dbReference type="Proteomes" id="UP001243989">
    <property type="component" value="Unassembled WGS sequence"/>
</dbReference>
<organism evidence="2 3">
    <name type="scientific">Colletotrichum phormii</name>
    <dbReference type="NCBI Taxonomy" id="359342"/>
    <lineage>
        <taxon>Eukaryota</taxon>
        <taxon>Fungi</taxon>
        <taxon>Dikarya</taxon>
        <taxon>Ascomycota</taxon>
        <taxon>Pezizomycotina</taxon>
        <taxon>Sordariomycetes</taxon>
        <taxon>Hypocreomycetidae</taxon>
        <taxon>Glomerellales</taxon>
        <taxon>Glomerellaceae</taxon>
        <taxon>Colletotrichum</taxon>
        <taxon>Colletotrichum acutatum species complex</taxon>
    </lineage>
</organism>
<proteinExistence type="predicted"/>
<evidence type="ECO:0000259" key="1">
    <source>
        <dbReference type="Pfam" id="PF25000"/>
    </source>
</evidence>
<dbReference type="InterPro" id="IPR056681">
    <property type="entry name" value="DUF7779"/>
</dbReference>
<dbReference type="EMBL" id="JAHMHQ010000014">
    <property type="protein sequence ID" value="KAK1634692.1"/>
    <property type="molecule type" value="Genomic_DNA"/>
</dbReference>
<feature type="domain" description="DUF7779" evidence="1">
    <location>
        <begin position="39"/>
        <end position="127"/>
    </location>
</feature>
<evidence type="ECO:0000313" key="3">
    <source>
        <dbReference type="Proteomes" id="UP001243989"/>
    </source>
</evidence>
<keyword evidence="3" id="KW-1185">Reference proteome</keyword>
<gene>
    <name evidence="2" type="ORF">BDP81DRAFT_395967</name>
</gene>
<protein>
    <recommendedName>
        <fullName evidence="1">DUF7779 domain-containing protein</fullName>
    </recommendedName>
</protein>
<evidence type="ECO:0000313" key="2">
    <source>
        <dbReference type="EMBL" id="KAK1634692.1"/>
    </source>
</evidence>
<dbReference type="AlphaFoldDB" id="A0AAI9ZMF3"/>
<dbReference type="Pfam" id="PF25000">
    <property type="entry name" value="DUF7779"/>
    <property type="match status" value="1"/>
</dbReference>
<comment type="caution">
    <text evidence="2">The sequence shown here is derived from an EMBL/GenBank/DDBJ whole genome shotgun (WGS) entry which is preliminary data.</text>
</comment>
<dbReference type="GeneID" id="85472992"/>
<accession>A0AAI9ZMF3</accession>
<dbReference type="RefSeq" id="XP_060443299.1">
    <property type="nucleotide sequence ID" value="XM_060588130.1"/>
</dbReference>
<sequence length="165" mass="19122">MAGLIYDDGYSIQEFTDMFLEDPSSAHGMDELATLWDLTFRSLDPNSLCHLGVVSFLMPDSISSKLFEPENAEDLPPDLHFFKQRFSFSNSLRKLTTRSLVKRDKDSGILTVHRLVQTQFRHFLGPARRQEMFNNTMALVSSVLPRGDMEKGQLYDSWDWYDRFV</sequence>
<reference evidence="2" key="1">
    <citation type="submission" date="2021-06" db="EMBL/GenBank/DDBJ databases">
        <title>Comparative genomics, transcriptomics and evolutionary studies reveal genomic signatures of adaptation to plant cell wall in hemibiotrophic fungi.</title>
        <authorList>
            <consortium name="DOE Joint Genome Institute"/>
            <person name="Baroncelli R."/>
            <person name="Diaz J.F."/>
            <person name="Benocci T."/>
            <person name="Peng M."/>
            <person name="Battaglia E."/>
            <person name="Haridas S."/>
            <person name="Andreopoulos W."/>
            <person name="Labutti K."/>
            <person name="Pangilinan J."/>
            <person name="Floch G.L."/>
            <person name="Makela M.R."/>
            <person name="Henrissat B."/>
            <person name="Grigoriev I.V."/>
            <person name="Crouch J.A."/>
            <person name="De Vries R.P."/>
            <person name="Sukno S.A."/>
            <person name="Thon M.R."/>
        </authorList>
    </citation>
    <scope>NUCLEOTIDE SEQUENCE</scope>
    <source>
        <strain evidence="2">CBS 102054</strain>
    </source>
</reference>
<name>A0AAI9ZMF3_9PEZI</name>